<dbReference type="Proteomes" id="UP000809789">
    <property type="component" value="Unassembled WGS sequence"/>
</dbReference>
<sequence>MGGTSYKVGCYSSAALLPTRSIPLRPLHHIPINMPAHMSTPRTLELPVRQRASRVRRTVLSRRLHTGRTILPDQQPQPMQQGQAHSPPAGEPVLPTQQQPLPQGQPSLPDQVPQQAPTDAPVSPRPRSRLSNTLFDRGFARLYGPSPHTFDRLRDRRHARDLYSDMLCNTPTHSSIVLGPGEVGQWASEYLQPLVVEVARQRGWTRARVVGMLFERELADVREALETRIWGWEGQSEWTEWEARQRVLFD</sequence>
<feature type="region of interest" description="Disordered" evidence="1">
    <location>
        <begin position="60"/>
        <end position="131"/>
    </location>
</feature>
<dbReference type="AlphaFoldDB" id="A0A8K0L0M7"/>
<comment type="caution">
    <text evidence="2">The sequence shown here is derived from an EMBL/GenBank/DDBJ whole genome shotgun (WGS) entry which is preliminary data.</text>
</comment>
<protein>
    <submittedName>
        <fullName evidence="2">Uncharacterized protein</fullName>
    </submittedName>
</protein>
<keyword evidence="3" id="KW-1185">Reference proteome</keyword>
<name>A0A8K0L0M7_9PEZI</name>
<dbReference type="OrthoDB" id="10511872at2759"/>
<dbReference type="EMBL" id="JAESVG020000008">
    <property type="protein sequence ID" value="KAG8625300.1"/>
    <property type="molecule type" value="Genomic_DNA"/>
</dbReference>
<feature type="compositionally biased region" description="Low complexity" evidence="1">
    <location>
        <begin position="92"/>
        <end position="111"/>
    </location>
</feature>
<reference evidence="2" key="1">
    <citation type="submission" date="2021-07" db="EMBL/GenBank/DDBJ databases">
        <title>Elsinoe batatas strain:CRI-CJ2 Genome sequencing and assembly.</title>
        <authorList>
            <person name="Huang L."/>
        </authorList>
    </citation>
    <scope>NUCLEOTIDE SEQUENCE</scope>
    <source>
        <strain evidence="2">CRI-CJ2</strain>
    </source>
</reference>
<evidence type="ECO:0000313" key="3">
    <source>
        <dbReference type="Proteomes" id="UP000809789"/>
    </source>
</evidence>
<evidence type="ECO:0000313" key="2">
    <source>
        <dbReference type="EMBL" id="KAG8625300.1"/>
    </source>
</evidence>
<feature type="compositionally biased region" description="Low complexity" evidence="1">
    <location>
        <begin position="72"/>
        <end position="83"/>
    </location>
</feature>
<accession>A0A8K0L0M7</accession>
<organism evidence="2 3">
    <name type="scientific">Elsinoe batatas</name>
    <dbReference type="NCBI Taxonomy" id="2601811"/>
    <lineage>
        <taxon>Eukaryota</taxon>
        <taxon>Fungi</taxon>
        <taxon>Dikarya</taxon>
        <taxon>Ascomycota</taxon>
        <taxon>Pezizomycotina</taxon>
        <taxon>Dothideomycetes</taxon>
        <taxon>Dothideomycetidae</taxon>
        <taxon>Myriangiales</taxon>
        <taxon>Elsinoaceae</taxon>
        <taxon>Elsinoe</taxon>
    </lineage>
</organism>
<gene>
    <name evidence="2" type="ORF">KVT40_007051</name>
</gene>
<evidence type="ECO:0000256" key="1">
    <source>
        <dbReference type="SAM" id="MobiDB-lite"/>
    </source>
</evidence>
<proteinExistence type="predicted"/>